<gene>
    <name evidence="3" type="ORF">CMC5_081720</name>
</gene>
<feature type="compositionally biased region" description="Low complexity" evidence="1">
    <location>
        <begin position="149"/>
        <end position="165"/>
    </location>
</feature>
<dbReference type="AlphaFoldDB" id="A0A0K1ESM2"/>
<dbReference type="EMBL" id="CP012159">
    <property type="protein sequence ID" value="AKT43935.1"/>
    <property type="molecule type" value="Genomic_DNA"/>
</dbReference>
<dbReference type="STRING" id="52.CMC5_081720"/>
<keyword evidence="2" id="KW-1133">Transmembrane helix</keyword>
<evidence type="ECO:0000256" key="1">
    <source>
        <dbReference type="SAM" id="MobiDB-lite"/>
    </source>
</evidence>
<feature type="compositionally biased region" description="Basic and acidic residues" evidence="1">
    <location>
        <begin position="18"/>
        <end position="56"/>
    </location>
</feature>
<dbReference type="PANTHER" id="PTHR40394">
    <property type="entry name" value="LIPOPROTEIN-RELATED"/>
    <property type="match status" value="1"/>
</dbReference>
<accession>A0A0K1ESM2</accession>
<organism evidence="3 4">
    <name type="scientific">Chondromyces crocatus</name>
    <dbReference type="NCBI Taxonomy" id="52"/>
    <lineage>
        <taxon>Bacteria</taxon>
        <taxon>Pseudomonadati</taxon>
        <taxon>Myxococcota</taxon>
        <taxon>Polyangia</taxon>
        <taxon>Polyangiales</taxon>
        <taxon>Polyangiaceae</taxon>
        <taxon>Chondromyces</taxon>
    </lineage>
</organism>
<keyword evidence="2" id="KW-0472">Membrane</keyword>
<dbReference type="PANTHER" id="PTHR40394:SF2">
    <property type="entry name" value="QUINOL:CYTOCHROME C OXIDOREDUCTASE MEMBRANE PROTEIN"/>
    <property type="match status" value="1"/>
</dbReference>
<name>A0A0K1ESM2_CHOCO</name>
<dbReference type="Proteomes" id="UP000067626">
    <property type="component" value="Chromosome"/>
</dbReference>
<proteinExistence type="predicted"/>
<keyword evidence="4" id="KW-1185">Reference proteome</keyword>
<dbReference type="RefSeq" id="WP_245678144.1">
    <property type="nucleotide sequence ID" value="NZ_CP012159.1"/>
</dbReference>
<feature type="region of interest" description="Disordered" evidence="1">
    <location>
        <begin position="1"/>
        <end position="177"/>
    </location>
</feature>
<dbReference type="KEGG" id="ccro:CMC5_081720"/>
<evidence type="ECO:0000313" key="4">
    <source>
        <dbReference type="Proteomes" id="UP000067626"/>
    </source>
</evidence>
<evidence type="ECO:0008006" key="5">
    <source>
        <dbReference type="Google" id="ProtNLM"/>
    </source>
</evidence>
<sequence length="360" mass="38297">MSERETDKPEQGDVGADEAVKAEKGADAAEQKAEVAEKEAEVAAKEAEAAEQKADAAEEEAAAARAEAEQKAEASPEEAAAAEARAEDAERKADEAIEEELAAKEKAEAARKEAEAAEEDAVAKGKKANAGPGKSAGDDKAGKKKKKSAPPVEEVAAAATPLPAARSVEKHVDDEEARPAAPAIIGAPYGLMGYFTTPADLFHACESLRDAGYVHFDAHTPFPVHGLEKAMGLKASRLPWFVLLGGFTGLSSAIALAWYTQAYDYPLSISGKLPFSYQVFVPIFFELTILFSALTCFVAVWAFGKLPTFSHPTMTHPAFPRATDDAFFISVEARDPKYDAGSTRRLLEKLGALDVQEVAQ</sequence>
<feature type="transmembrane region" description="Helical" evidence="2">
    <location>
        <begin position="238"/>
        <end position="259"/>
    </location>
</feature>
<evidence type="ECO:0000256" key="2">
    <source>
        <dbReference type="SAM" id="Phobius"/>
    </source>
</evidence>
<feature type="transmembrane region" description="Helical" evidence="2">
    <location>
        <begin position="279"/>
        <end position="304"/>
    </location>
</feature>
<dbReference type="InterPro" id="IPR021776">
    <property type="entry name" value="ActD"/>
</dbReference>
<keyword evidence="2" id="KW-0812">Transmembrane</keyword>
<feature type="compositionally biased region" description="Basic and acidic residues" evidence="1">
    <location>
        <begin position="1"/>
        <end position="11"/>
    </location>
</feature>
<reference evidence="3 4" key="1">
    <citation type="submission" date="2015-07" db="EMBL/GenBank/DDBJ databases">
        <title>Genome analysis of myxobacterium Chondromyces crocatus Cm c5 reveals a high potential for natural compound synthesis and the genetic basis for the loss of fruiting body formation.</title>
        <authorList>
            <person name="Zaburannyi N."/>
            <person name="Bunk B."/>
            <person name="Maier J."/>
            <person name="Overmann J."/>
            <person name="Mueller R."/>
        </authorList>
    </citation>
    <scope>NUCLEOTIDE SEQUENCE [LARGE SCALE GENOMIC DNA]</scope>
    <source>
        <strain evidence="3 4">Cm c5</strain>
    </source>
</reference>
<feature type="compositionally biased region" description="Basic and acidic residues" evidence="1">
    <location>
        <begin position="84"/>
        <end position="115"/>
    </location>
</feature>
<evidence type="ECO:0000313" key="3">
    <source>
        <dbReference type="EMBL" id="AKT43935.1"/>
    </source>
</evidence>
<protein>
    <recommendedName>
        <fullName evidence="5">DUF3341 domain-containing protein</fullName>
    </recommendedName>
</protein>
<dbReference type="Pfam" id="PF11821">
    <property type="entry name" value="ActD"/>
    <property type="match status" value="1"/>
</dbReference>